<evidence type="ECO:0000259" key="10">
    <source>
        <dbReference type="Pfam" id="PF13476"/>
    </source>
</evidence>
<evidence type="ECO:0000256" key="3">
    <source>
        <dbReference type="ARBA" id="ARBA00022741"/>
    </source>
</evidence>
<organism evidence="11 12">
    <name type="scientific">Hominimerdicola aceti</name>
    <dbReference type="NCBI Taxonomy" id="2981726"/>
    <lineage>
        <taxon>Bacteria</taxon>
        <taxon>Bacillati</taxon>
        <taxon>Bacillota</taxon>
        <taxon>Clostridia</taxon>
        <taxon>Eubacteriales</taxon>
        <taxon>Oscillospiraceae</taxon>
        <taxon>Hominimerdicola</taxon>
    </lineage>
</organism>
<dbReference type="SUPFAM" id="SSF52540">
    <property type="entry name" value="P-loop containing nucleoside triphosphate hydrolases"/>
    <property type="match status" value="1"/>
</dbReference>
<dbReference type="PANTHER" id="PTHR11059">
    <property type="entry name" value="DNA REPAIR PROTEIN RECN"/>
    <property type="match status" value="1"/>
</dbReference>
<keyword evidence="3" id="KW-0547">Nucleotide-binding</keyword>
<evidence type="ECO:0000256" key="8">
    <source>
        <dbReference type="PIRNR" id="PIRNR003128"/>
    </source>
</evidence>
<dbReference type="GO" id="GO:0009432">
    <property type="term" value="P:SOS response"/>
    <property type="evidence" value="ECO:0007669"/>
    <property type="project" value="TreeGrafter"/>
</dbReference>
<proteinExistence type="inferred from homology"/>
<dbReference type="PIRSF" id="PIRSF003128">
    <property type="entry name" value="RecN"/>
    <property type="match status" value="1"/>
</dbReference>
<dbReference type="GO" id="GO:0006310">
    <property type="term" value="P:DNA recombination"/>
    <property type="evidence" value="ECO:0007669"/>
    <property type="project" value="InterPro"/>
</dbReference>
<dbReference type="Gene3D" id="3.40.50.300">
    <property type="entry name" value="P-loop containing nucleotide triphosphate hydrolases"/>
    <property type="match status" value="2"/>
</dbReference>
<keyword evidence="12" id="KW-1185">Reference proteome</keyword>
<dbReference type="CDD" id="cd03241">
    <property type="entry name" value="ABC_RecN"/>
    <property type="match status" value="2"/>
</dbReference>
<dbReference type="Pfam" id="PF13476">
    <property type="entry name" value="AAA_23"/>
    <property type="match status" value="1"/>
</dbReference>
<comment type="similarity">
    <text evidence="1 8">Belongs to the RecN family.</text>
</comment>
<dbReference type="InterPro" id="IPR027417">
    <property type="entry name" value="P-loop_NTPase"/>
</dbReference>
<evidence type="ECO:0000256" key="7">
    <source>
        <dbReference type="ARBA" id="ARBA00033408"/>
    </source>
</evidence>
<evidence type="ECO:0000313" key="11">
    <source>
        <dbReference type="EMBL" id="MCU6704811.1"/>
    </source>
</evidence>
<comment type="caution">
    <text evidence="11">The sequence shown here is derived from an EMBL/GenBank/DDBJ whole genome shotgun (WGS) entry which is preliminary data.</text>
</comment>
<keyword evidence="4 8" id="KW-0227">DNA damage</keyword>
<evidence type="ECO:0000256" key="1">
    <source>
        <dbReference type="ARBA" id="ARBA00009441"/>
    </source>
</evidence>
<dbReference type="GO" id="GO:0006302">
    <property type="term" value="P:double-strand break repair"/>
    <property type="evidence" value="ECO:0007669"/>
    <property type="project" value="InterPro"/>
</dbReference>
<keyword evidence="9" id="KW-0175">Coiled coil</keyword>
<dbReference type="GO" id="GO:0016887">
    <property type="term" value="F:ATP hydrolysis activity"/>
    <property type="evidence" value="ECO:0007669"/>
    <property type="project" value="InterPro"/>
</dbReference>
<dbReference type="GO" id="GO:0005524">
    <property type="term" value="F:ATP binding"/>
    <property type="evidence" value="ECO:0007669"/>
    <property type="project" value="UniProtKB-KW"/>
</dbReference>
<gene>
    <name evidence="11" type="primary">recN</name>
    <name evidence="11" type="ORF">OCV57_02565</name>
</gene>
<sequence length="556" mass="61810">MLSELYIENLAVIEKATIDFSDKLNVFTGETGAGKSILINGINAILGQRVTKDIVRTGTDKAVISALFTDIGDNVLQVLDELGISAEDGQLFLTREIRSDGGSVARVNSRAVNVSVLKAIGETLVTIHGQHDNQILMAPERHIEILDSYAESEALIEDYHSSFRELQSIAKKINKIKTEQSKKEFRMAELADIVEEINTLNIHEGEDKEIEAELNISKNAVAISEALYMAKQLLSGDDDTDGAVEMTQRASKSVEGYTDIMTEISPIYDRLSSAAIEMEDISEEIGSLLDSLDIDPKRYDYLNQRSDELRRIMKKYGPELDDVLTTLENSQNELDELSGAEQSLDELNKEKERLLAEVSKKAKALSDHRKKAGERFVSQVTEELEFLNMPKVKLVVQQKTGKLTINGMDSIEFLISANLGEEPKPIAKIASGGELSRIMLALKNVIAEKDSIGTLIFDEIDTGVSGRAAQKIGIKLKQISRLRQVLCVTHLAQMAVMADNHLLIEKNIQGDRTVTTVRTLDHEQRKYEIARIMGGENITELMLENAEQYLKDADNM</sequence>
<feature type="coiled-coil region" evidence="9">
    <location>
        <begin position="320"/>
        <end position="368"/>
    </location>
</feature>
<dbReference type="NCBIfam" id="TIGR00634">
    <property type="entry name" value="recN"/>
    <property type="match status" value="1"/>
</dbReference>
<dbReference type="RefSeq" id="WP_267300379.1">
    <property type="nucleotide sequence ID" value="NZ_JAOQJZ010000002.1"/>
</dbReference>
<accession>A0AAE3IGT8</accession>
<reference evidence="11 12" key="1">
    <citation type="journal article" date="2021" name="ISME Commun">
        <title>Automated analysis of genomic sequences facilitates high-throughput and comprehensive description of bacteria.</title>
        <authorList>
            <person name="Hitch T.C.A."/>
        </authorList>
    </citation>
    <scope>NUCLEOTIDE SEQUENCE [LARGE SCALE GENOMIC DNA]</scope>
    <source>
        <strain evidence="11 12">Sanger_31</strain>
    </source>
</reference>
<keyword evidence="5" id="KW-0067">ATP-binding</keyword>
<keyword evidence="6 8" id="KW-0234">DNA repair</keyword>
<feature type="domain" description="Rad50/SbcC-type AAA" evidence="10">
    <location>
        <begin position="5"/>
        <end position="201"/>
    </location>
</feature>
<protein>
    <recommendedName>
        <fullName evidence="2 8">DNA repair protein RecN</fullName>
    </recommendedName>
    <alternativeName>
        <fullName evidence="7 8">Recombination protein N</fullName>
    </alternativeName>
</protein>
<dbReference type="AlphaFoldDB" id="A0AAE3IGT8"/>
<evidence type="ECO:0000313" key="12">
    <source>
        <dbReference type="Proteomes" id="UP001208131"/>
    </source>
</evidence>
<evidence type="ECO:0000256" key="5">
    <source>
        <dbReference type="ARBA" id="ARBA00022840"/>
    </source>
</evidence>
<dbReference type="InterPro" id="IPR004604">
    <property type="entry name" value="DNA_recomb/repair_RecN"/>
</dbReference>
<comment type="function">
    <text evidence="8">May be involved in recombinational repair of damaged DNA.</text>
</comment>
<evidence type="ECO:0000256" key="9">
    <source>
        <dbReference type="SAM" id="Coils"/>
    </source>
</evidence>
<dbReference type="InterPro" id="IPR038729">
    <property type="entry name" value="Rad50/SbcC_AAA"/>
</dbReference>
<evidence type="ECO:0000256" key="6">
    <source>
        <dbReference type="ARBA" id="ARBA00023204"/>
    </source>
</evidence>
<dbReference type="EMBL" id="JAOQJZ010000002">
    <property type="protein sequence ID" value="MCU6704811.1"/>
    <property type="molecule type" value="Genomic_DNA"/>
</dbReference>
<dbReference type="FunFam" id="3.40.50.300:FF:000356">
    <property type="entry name" value="DNA repair protein RecN"/>
    <property type="match status" value="1"/>
</dbReference>
<evidence type="ECO:0000256" key="2">
    <source>
        <dbReference type="ARBA" id="ARBA00021315"/>
    </source>
</evidence>
<dbReference type="GO" id="GO:0043590">
    <property type="term" value="C:bacterial nucleoid"/>
    <property type="evidence" value="ECO:0007669"/>
    <property type="project" value="TreeGrafter"/>
</dbReference>
<name>A0AAE3IGT8_9FIRM</name>
<dbReference type="Proteomes" id="UP001208131">
    <property type="component" value="Unassembled WGS sequence"/>
</dbReference>
<dbReference type="PANTHER" id="PTHR11059:SF0">
    <property type="entry name" value="DNA REPAIR PROTEIN RECN"/>
    <property type="match status" value="1"/>
</dbReference>
<evidence type="ECO:0000256" key="4">
    <source>
        <dbReference type="ARBA" id="ARBA00022763"/>
    </source>
</evidence>